<evidence type="ECO:0000313" key="1">
    <source>
        <dbReference type="EMBL" id="CAG8443223.1"/>
    </source>
</evidence>
<dbReference type="EMBL" id="CAJVPK010000074">
    <property type="protein sequence ID" value="CAG8443223.1"/>
    <property type="molecule type" value="Genomic_DNA"/>
</dbReference>
<gene>
    <name evidence="1" type="ORF">DEBURN_LOCUS1606</name>
</gene>
<keyword evidence="2" id="KW-1185">Reference proteome</keyword>
<dbReference type="Proteomes" id="UP000789706">
    <property type="component" value="Unassembled WGS sequence"/>
</dbReference>
<evidence type="ECO:0000313" key="2">
    <source>
        <dbReference type="Proteomes" id="UP000789706"/>
    </source>
</evidence>
<sequence length="72" mass="7923">MVGTVRHGTQGQLKKLGTCEFDNTGCRYNGVSGEGFWTIRGKGLIIEGKAVDFENVITTYYPTFTNCIELAD</sequence>
<name>A0A9N8VAW4_9GLOM</name>
<dbReference type="AlphaFoldDB" id="A0A9N8VAW4"/>
<proteinExistence type="predicted"/>
<comment type="caution">
    <text evidence="1">The sequence shown here is derived from an EMBL/GenBank/DDBJ whole genome shotgun (WGS) entry which is preliminary data.</text>
</comment>
<organism evidence="1 2">
    <name type="scientific">Diversispora eburnea</name>
    <dbReference type="NCBI Taxonomy" id="1213867"/>
    <lineage>
        <taxon>Eukaryota</taxon>
        <taxon>Fungi</taxon>
        <taxon>Fungi incertae sedis</taxon>
        <taxon>Mucoromycota</taxon>
        <taxon>Glomeromycotina</taxon>
        <taxon>Glomeromycetes</taxon>
        <taxon>Diversisporales</taxon>
        <taxon>Diversisporaceae</taxon>
        <taxon>Diversispora</taxon>
    </lineage>
</organism>
<reference evidence="1" key="1">
    <citation type="submission" date="2021-06" db="EMBL/GenBank/DDBJ databases">
        <authorList>
            <person name="Kallberg Y."/>
            <person name="Tangrot J."/>
            <person name="Rosling A."/>
        </authorList>
    </citation>
    <scope>NUCLEOTIDE SEQUENCE</scope>
    <source>
        <strain evidence="1">AZ414A</strain>
    </source>
</reference>
<accession>A0A9N8VAW4</accession>
<protein>
    <submittedName>
        <fullName evidence="1">7212_t:CDS:1</fullName>
    </submittedName>
</protein>